<feature type="signal peptide" evidence="1">
    <location>
        <begin position="1"/>
        <end position="23"/>
    </location>
</feature>
<dbReference type="Proteomes" id="UP000010808">
    <property type="component" value="Chromosome"/>
</dbReference>
<gene>
    <name evidence="2" type="ORF">DESAM_23221</name>
</gene>
<dbReference type="InterPro" id="IPR007433">
    <property type="entry name" value="DUF481"/>
</dbReference>
<dbReference type="RefSeq" id="WP_015338085.1">
    <property type="nucleotide sequence ID" value="NC_020055.1"/>
</dbReference>
<protein>
    <recommendedName>
        <fullName evidence="4">Salt-induced outer membrane protein YdiY</fullName>
    </recommendedName>
</protein>
<dbReference type="EMBL" id="FO203522">
    <property type="protein sequence ID" value="CCO25488.1"/>
    <property type="molecule type" value="Genomic_DNA"/>
</dbReference>
<proteinExistence type="predicted"/>
<accession>L0RFC5</accession>
<sequence length="344" mass="39541">MNFRPIFTFTLLFIFMTASAVQADTVLLLNGDRLSGKIISMENSKLSLRTDYAGTVSIDWPRIKSIDSDQDMTVFIKHSATADKESAEDFSSEKIKKVGTDTPFPTARVAAINKTPRQYTFTGKLQAGWNRSEGNTRKENISAAFDLSYRIGRDRFNGQGNHYWGTSKGQRSGYNWMLDGEYNRFLNEKLYFSGSGGMKQDQFQDLNMRSVIGTGLGYQFFSSRNLSLSVEAGPAYVWEEYSSRNDRTFLAGRWAIDFGWWIFPEYLKLFHTQTGLISSSDSDNWLWQSKSGVQFPIVKNFFGSFQYNYDWTNDPVPGKRKVDSRMMFNLGYSFADFPWNWDEM</sequence>
<organism evidence="2 3">
    <name type="scientific">Maridesulfovibrio hydrothermalis AM13 = DSM 14728</name>
    <dbReference type="NCBI Taxonomy" id="1121451"/>
    <lineage>
        <taxon>Bacteria</taxon>
        <taxon>Pseudomonadati</taxon>
        <taxon>Thermodesulfobacteriota</taxon>
        <taxon>Desulfovibrionia</taxon>
        <taxon>Desulfovibrionales</taxon>
        <taxon>Desulfovibrionaceae</taxon>
        <taxon>Maridesulfovibrio</taxon>
    </lineage>
</organism>
<evidence type="ECO:0000313" key="2">
    <source>
        <dbReference type="EMBL" id="CCO25488.1"/>
    </source>
</evidence>
<dbReference type="AlphaFoldDB" id="L0RFC5"/>
<reference evidence="2 3" key="1">
    <citation type="submission" date="2012-10" db="EMBL/GenBank/DDBJ databases">
        <authorList>
            <person name="Genoscope - CEA"/>
        </authorList>
    </citation>
    <scope>NUCLEOTIDE SEQUENCE [LARGE SCALE GENOMIC DNA]</scope>
    <source>
        <strain evidence="3">AM13 / DSM 14728</strain>
    </source>
</reference>
<keyword evidence="1" id="KW-0732">Signal</keyword>
<keyword evidence="3" id="KW-1185">Reference proteome</keyword>
<evidence type="ECO:0000256" key="1">
    <source>
        <dbReference type="SAM" id="SignalP"/>
    </source>
</evidence>
<evidence type="ECO:0008006" key="4">
    <source>
        <dbReference type="Google" id="ProtNLM"/>
    </source>
</evidence>
<dbReference type="HOGENOM" id="CLU_057321_0_0_7"/>
<dbReference type="PATRIC" id="fig|1121451.3.peg.3424"/>
<dbReference type="Pfam" id="PF04338">
    <property type="entry name" value="DUF481"/>
    <property type="match status" value="1"/>
</dbReference>
<evidence type="ECO:0000313" key="3">
    <source>
        <dbReference type="Proteomes" id="UP000010808"/>
    </source>
</evidence>
<feature type="chain" id="PRO_5003947899" description="Salt-induced outer membrane protein YdiY" evidence="1">
    <location>
        <begin position="24"/>
        <end position="344"/>
    </location>
</feature>
<name>L0RFC5_9BACT</name>
<dbReference type="eggNOG" id="COG3137">
    <property type="taxonomic scope" value="Bacteria"/>
</dbReference>
<dbReference type="OrthoDB" id="9806250at2"/>
<dbReference type="KEGG" id="dhy:DESAM_23221"/>